<feature type="region of interest" description="Disordered" evidence="1">
    <location>
        <begin position="402"/>
        <end position="425"/>
    </location>
</feature>
<evidence type="ECO:0000313" key="4">
    <source>
        <dbReference type="Proteomes" id="UP001165082"/>
    </source>
</evidence>
<gene>
    <name evidence="3" type="ORF">TrRE_jg12818</name>
</gene>
<accession>A0A9W7E3B8</accession>
<evidence type="ECO:0000313" key="3">
    <source>
        <dbReference type="EMBL" id="GMH60733.1"/>
    </source>
</evidence>
<keyword evidence="4" id="KW-1185">Reference proteome</keyword>
<comment type="caution">
    <text evidence="3">The sequence shown here is derived from an EMBL/GenBank/DDBJ whole genome shotgun (WGS) entry which is preliminary data.</text>
</comment>
<protein>
    <recommendedName>
        <fullName evidence="2">Band 7 domain-containing protein</fullName>
    </recommendedName>
</protein>
<feature type="region of interest" description="Disordered" evidence="1">
    <location>
        <begin position="315"/>
        <end position="357"/>
    </location>
</feature>
<dbReference type="AlphaFoldDB" id="A0A9W7E3B8"/>
<evidence type="ECO:0000259" key="2">
    <source>
        <dbReference type="Pfam" id="PF01145"/>
    </source>
</evidence>
<dbReference type="InterPro" id="IPR001107">
    <property type="entry name" value="Band_7"/>
</dbReference>
<dbReference type="EMBL" id="BRXZ01006445">
    <property type="protein sequence ID" value="GMH60733.1"/>
    <property type="molecule type" value="Genomic_DNA"/>
</dbReference>
<dbReference type="Pfam" id="PF01145">
    <property type="entry name" value="Band_7"/>
    <property type="match status" value="1"/>
</dbReference>
<dbReference type="OrthoDB" id="190994at2759"/>
<proteinExistence type="predicted"/>
<name>A0A9W7E3B8_9STRA</name>
<evidence type="ECO:0000256" key="1">
    <source>
        <dbReference type="SAM" id="MobiDB-lite"/>
    </source>
</evidence>
<reference evidence="3" key="1">
    <citation type="submission" date="2022-07" db="EMBL/GenBank/DDBJ databases">
        <title>Genome analysis of Parmales, a sister group of diatoms, reveals the evolutionary specialization of diatoms from phago-mixotrophs to photoautotrophs.</title>
        <authorList>
            <person name="Ban H."/>
            <person name="Sato S."/>
            <person name="Yoshikawa S."/>
            <person name="Kazumasa Y."/>
            <person name="Nakamura Y."/>
            <person name="Ichinomiya M."/>
            <person name="Saitoh K."/>
            <person name="Sato N."/>
            <person name="Blanc-Mathieu R."/>
            <person name="Endo H."/>
            <person name="Kuwata A."/>
            <person name="Ogata H."/>
        </authorList>
    </citation>
    <scope>NUCLEOTIDE SEQUENCE</scope>
</reference>
<feature type="domain" description="Band 7" evidence="2">
    <location>
        <begin position="4"/>
        <end position="127"/>
    </location>
</feature>
<organism evidence="3 4">
    <name type="scientific">Triparma retinervis</name>
    <dbReference type="NCBI Taxonomy" id="2557542"/>
    <lineage>
        <taxon>Eukaryota</taxon>
        <taxon>Sar</taxon>
        <taxon>Stramenopiles</taxon>
        <taxon>Ochrophyta</taxon>
        <taxon>Bolidophyceae</taxon>
        <taxon>Parmales</taxon>
        <taxon>Triparmaceae</taxon>
        <taxon>Triparma</taxon>
    </lineage>
</organism>
<sequence>MSNVMAATFDKQFVYLDLAIQYKLEPASLIDLFTERQQAYDSFYRREAEQALKDVCVQWQTIPDFYVKRTEIALQMENSIKAILEVNHAELVAFQLRGITLQGATESKIIETLVAEQEEITEGIIQTTTVVRAQKEQFKTAAEAEVKVINSEANAKGIEISSQAEAKAFKLVTDAQSSKLSKLEDTLSLANPQRLLTYLWYTGLGGTVRDKTNVKIGVDSISQSKLTSHAHPGIRVGPGQEPTVGLTGEYAKSNVQFPFTCYLQVLASDLAWYCLKRTWALAASVAMVGWRAFPMYPVGVGGATAAAAVVCIGEEEEPDHSGEARGSPGHEGGRPQDPAGEPGRAEQGHGRPRSAKRRRGLMGTWGVVLKQLKTDSRIRVADGVNTATGELDLLFTWVYTPRKKGRKEEEEEEEGKGGRRRVVLG</sequence>
<dbReference type="Proteomes" id="UP001165082">
    <property type="component" value="Unassembled WGS sequence"/>
</dbReference>